<organism evidence="1 2">
    <name type="scientific">Poseidonibacter ostreae</name>
    <dbReference type="NCBI Taxonomy" id="2654171"/>
    <lineage>
        <taxon>Bacteria</taxon>
        <taxon>Pseudomonadati</taxon>
        <taxon>Campylobacterota</taxon>
        <taxon>Epsilonproteobacteria</taxon>
        <taxon>Campylobacterales</taxon>
        <taxon>Arcobacteraceae</taxon>
        <taxon>Poseidonibacter</taxon>
    </lineage>
</organism>
<dbReference type="Pfam" id="PF09907">
    <property type="entry name" value="HigB_toxin"/>
    <property type="match status" value="1"/>
</dbReference>
<accession>A0A6L4WWY2</accession>
<dbReference type="AlphaFoldDB" id="A0A6L4WWY2"/>
<evidence type="ECO:0000313" key="2">
    <source>
        <dbReference type="Proteomes" id="UP000472839"/>
    </source>
</evidence>
<dbReference type="GO" id="GO:0003723">
    <property type="term" value="F:RNA binding"/>
    <property type="evidence" value="ECO:0007669"/>
    <property type="project" value="InterPro"/>
</dbReference>
<dbReference type="Proteomes" id="UP000472839">
    <property type="component" value="Unassembled WGS sequence"/>
</dbReference>
<dbReference type="GO" id="GO:0110001">
    <property type="term" value="C:toxin-antitoxin complex"/>
    <property type="evidence" value="ECO:0007669"/>
    <property type="project" value="InterPro"/>
</dbReference>
<sequence length="99" mass="11692">MNIISKRTIVKFYTIHPQSKTPLEVWYADAKDSIWKTPNDVKKVYASASFLEDNRIVFNIKGNDYRLIVHVDYLRKFVRIKFIGTHGEYDKINAKEVKL</sequence>
<dbReference type="EMBL" id="WFKK01000001">
    <property type="protein sequence ID" value="KAB7891355.1"/>
    <property type="molecule type" value="Genomic_DNA"/>
</dbReference>
<proteinExistence type="predicted"/>
<dbReference type="InterPro" id="IPR018669">
    <property type="entry name" value="Toxin_HigB"/>
</dbReference>
<comment type="caution">
    <text evidence="1">The sequence shown here is derived from an EMBL/GenBank/DDBJ whole genome shotgun (WGS) entry which is preliminary data.</text>
</comment>
<protein>
    <submittedName>
        <fullName evidence="1">Type II toxin-antitoxin system HigB family toxin</fullName>
    </submittedName>
</protein>
<evidence type="ECO:0000313" key="1">
    <source>
        <dbReference type="EMBL" id="KAB7891355.1"/>
    </source>
</evidence>
<gene>
    <name evidence="1" type="ORF">GBG19_00535</name>
</gene>
<dbReference type="RefSeq" id="WP_152279458.1">
    <property type="nucleotide sequence ID" value="NZ_WFKK01000001.1"/>
</dbReference>
<dbReference type="GO" id="GO:0004519">
    <property type="term" value="F:endonuclease activity"/>
    <property type="evidence" value="ECO:0007669"/>
    <property type="project" value="InterPro"/>
</dbReference>
<name>A0A6L4WWY2_9BACT</name>
<reference evidence="1 2" key="1">
    <citation type="submission" date="2019-10" db="EMBL/GenBank/DDBJ databases">
        <title>Poseidonibacter ostreae sp. nov., isolated from the gut of the Ostrea denselamellosa.</title>
        <authorList>
            <person name="Choi A."/>
        </authorList>
    </citation>
    <scope>NUCLEOTIDE SEQUENCE [LARGE SCALE GENOMIC DNA]</scope>
    <source>
        <strain evidence="1 2">SJOD-M-33</strain>
    </source>
</reference>